<dbReference type="InterPro" id="IPR011032">
    <property type="entry name" value="GroES-like_sf"/>
</dbReference>
<gene>
    <name evidence="2" type="ORF">Asulf_00029</name>
</gene>
<dbReference type="InterPro" id="IPR036291">
    <property type="entry name" value="NAD(P)-bd_dom_sf"/>
</dbReference>
<dbReference type="InterPro" id="IPR020843">
    <property type="entry name" value="ER"/>
</dbReference>
<dbReference type="OrthoDB" id="168897at2157"/>
<dbReference type="AlphaFoldDB" id="N0BIV4"/>
<proteinExistence type="predicted"/>
<dbReference type="Gene3D" id="3.90.180.10">
    <property type="entry name" value="Medium-chain alcohol dehydrogenases, catalytic domain"/>
    <property type="match status" value="2"/>
</dbReference>
<evidence type="ECO:0000313" key="2">
    <source>
        <dbReference type="EMBL" id="AGK60065.1"/>
    </source>
</evidence>
<dbReference type="PANTHER" id="PTHR43377:SF1">
    <property type="entry name" value="BILIVERDIN REDUCTASE A"/>
    <property type="match status" value="1"/>
</dbReference>
<dbReference type="SUPFAM" id="SSF50129">
    <property type="entry name" value="GroES-like"/>
    <property type="match status" value="1"/>
</dbReference>
<evidence type="ECO:0000259" key="1">
    <source>
        <dbReference type="SMART" id="SM00829"/>
    </source>
</evidence>
<dbReference type="KEGG" id="ast:Asulf_00029"/>
<dbReference type="eggNOG" id="arCOG01621">
    <property type="taxonomic scope" value="Archaea"/>
</dbReference>
<dbReference type="InterPro" id="IPR051450">
    <property type="entry name" value="Gfo/Idh/MocA_Oxidoreductases"/>
</dbReference>
<dbReference type="GO" id="GO:0016491">
    <property type="term" value="F:oxidoreductase activity"/>
    <property type="evidence" value="ECO:0007669"/>
    <property type="project" value="InterPro"/>
</dbReference>
<reference evidence="2 3" key="1">
    <citation type="journal article" date="2013" name="Genome Announc.">
        <title>Complete Genome Sequence of the Thermophilic and Facultatively Chemolithoautotrophic Sulfate Reducer Archaeoglobus sulfaticallidus Strain PM70-1T.</title>
        <authorList>
            <person name="Stokke R."/>
            <person name="Hocking W.P."/>
            <person name="Steinsbu B.O."/>
            <person name="Steen I.H."/>
        </authorList>
    </citation>
    <scope>NUCLEOTIDE SEQUENCE [LARGE SCALE GENOMIC DNA]</scope>
    <source>
        <strain evidence="2">PM70-1</strain>
    </source>
</reference>
<dbReference type="SMART" id="SM00829">
    <property type="entry name" value="PKS_ER"/>
    <property type="match status" value="1"/>
</dbReference>
<dbReference type="Pfam" id="PF00107">
    <property type="entry name" value="ADH_zinc_N"/>
    <property type="match status" value="1"/>
</dbReference>
<dbReference type="eggNOG" id="arCOG01622">
    <property type="taxonomic scope" value="Archaea"/>
</dbReference>
<dbReference type="SUPFAM" id="SSF51735">
    <property type="entry name" value="NAD(P)-binding Rossmann-fold domains"/>
    <property type="match status" value="2"/>
</dbReference>
<dbReference type="EMBL" id="CP005290">
    <property type="protein sequence ID" value="AGK60065.1"/>
    <property type="molecule type" value="Genomic_DNA"/>
</dbReference>
<dbReference type="HOGENOM" id="CLU_024115_0_0_2"/>
<dbReference type="Pfam" id="PF22725">
    <property type="entry name" value="GFO_IDH_MocA_C3"/>
    <property type="match status" value="1"/>
</dbReference>
<dbReference type="GeneID" id="15391675"/>
<feature type="domain" description="Enoyl reductase (ER)" evidence="1">
    <location>
        <begin position="56"/>
        <end position="365"/>
    </location>
</feature>
<dbReference type="InterPro" id="IPR000683">
    <property type="entry name" value="Gfo/Idh/MocA-like_OxRdtase_N"/>
</dbReference>
<dbReference type="Pfam" id="PF01408">
    <property type="entry name" value="GFO_IDH_MocA"/>
    <property type="match status" value="1"/>
</dbReference>
<accession>N0BIV4</accession>
<dbReference type="Gene3D" id="3.40.50.720">
    <property type="entry name" value="NAD(P)-binding Rossmann-like Domain"/>
    <property type="match status" value="2"/>
</dbReference>
<dbReference type="SUPFAM" id="SSF55347">
    <property type="entry name" value="Glyceraldehyde-3-phosphate dehydrogenase-like, C-terminal domain"/>
    <property type="match status" value="1"/>
</dbReference>
<dbReference type="STRING" id="387631.Asulf_00029"/>
<name>N0BIV4_9EURY</name>
<dbReference type="PANTHER" id="PTHR43377">
    <property type="entry name" value="BILIVERDIN REDUCTASE A"/>
    <property type="match status" value="1"/>
</dbReference>
<dbReference type="GO" id="GO:0000166">
    <property type="term" value="F:nucleotide binding"/>
    <property type="evidence" value="ECO:0007669"/>
    <property type="project" value="InterPro"/>
</dbReference>
<sequence>MKQVVLDFSTGEIKLVNVPTPLVRPRRVLVKNVISVVSIGTEKNMIDFARKNTISKALSRPDLTKQVLDFAKSEGWIEAYKQAKRRLASPEPLGYSSAGIVIDVGNSDAEFRKGDRVACTGSGFASHAEIISVPYNLCVKIPENVSFDHASFAGVGAIAVHAIRLASLQPGENVCIIGLGLLGLLAVQIAKASGYNVLGVDVSEPKLKLAKELGADEVSNTKDAIKVSRIFSDGYGMDAVIIFASTKSDEPIELASEIARERGKIVVPGLVGLDIPREVFYKKELELVVSRSFGPGVYDPFYELKGVDYPYPYVRWTVKRNMKYFLELVSEGKIDLDKIITHRFKIDEAEKAYEELLKGTNAIGVLFYYDYLEGEPKAEIIKVKTKKKKDYKKDKINVGLIGAGNFAKGTILPIIKKIPYVNLVGVATATGTSAEYMARKFDFDYCTTNYMKILEDPNIDCVVIATRHDLHARISSEALEHDKDVFVEKPMALTSKELKRVIEAYNSSDGKIMVGFNRRFSPLCMKAKETIGCKEPLALNIRVNAGKLPSDSWVYDPAEGGGRILGEVCHFVDLAIYFTESSPKYVYAQAIDAPHYSADDNVLVNISFENGSIASILYVSNGDRAFSRERVEIFGNNAVAVIDNFKSLVVSKDGKKKKMKNWFGVDRGHKSEFEIFFSSIKGGKDIPVKFEEYVHTTITTFKILKSLKEGQPIKIEVDI</sequence>
<dbReference type="RefSeq" id="WP_015589664.1">
    <property type="nucleotide sequence ID" value="NC_021169.1"/>
</dbReference>
<dbReference type="Proteomes" id="UP000013307">
    <property type="component" value="Chromosome"/>
</dbReference>
<evidence type="ECO:0000313" key="3">
    <source>
        <dbReference type="Proteomes" id="UP000013307"/>
    </source>
</evidence>
<protein>
    <submittedName>
        <fullName evidence="2">Putative dehydrogenase-related protein</fullName>
    </submittedName>
</protein>
<dbReference type="InterPro" id="IPR013149">
    <property type="entry name" value="ADH-like_C"/>
</dbReference>
<dbReference type="Gene3D" id="3.30.360.10">
    <property type="entry name" value="Dihydrodipicolinate Reductase, domain 2"/>
    <property type="match status" value="1"/>
</dbReference>
<dbReference type="InterPro" id="IPR055170">
    <property type="entry name" value="GFO_IDH_MocA-like_dom"/>
</dbReference>
<organism evidence="2 3">
    <name type="scientific">Archaeoglobus sulfaticallidus PM70-1</name>
    <dbReference type="NCBI Taxonomy" id="387631"/>
    <lineage>
        <taxon>Archaea</taxon>
        <taxon>Methanobacteriati</taxon>
        <taxon>Methanobacteriota</taxon>
        <taxon>Archaeoglobi</taxon>
        <taxon>Archaeoglobales</taxon>
        <taxon>Archaeoglobaceae</taxon>
        <taxon>Archaeoglobus</taxon>
    </lineage>
</organism>
<dbReference type="CDD" id="cd08255">
    <property type="entry name" value="2-desacetyl-2-hydroxyethyl_bacteriochlorophyllide_like"/>
    <property type="match status" value="1"/>
</dbReference>
<keyword evidence="3" id="KW-1185">Reference proteome</keyword>